<dbReference type="GO" id="GO:1901135">
    <property type="term" value="P:carbohydrate derivative metabolic process"/>
    <property type="evidence" value="ECO:0007669"/>
    <property type="project" value="InterPro"/>
</dbReference>
<dbReference type="Pfam" id="PF00571">
    <property type="entry name" value="CBS"/>
    <property type="match status" value="2"/>
</dbReference>
<sequence length="236" mass="24903">MITEGDVVIAISYSGESDEIMTLIPVIKRLGVPIISMTGNANSSIGEACNVHLDVSVAKEACPHNLAPTSSTTVALAMGDAMAVSLLTEKGFSPDDFARSHPSGALGRRLLTFVKNIMKTGDEIPSVSADTKLLDALLVMSQKALGMVIITDNGTLLGVLTDGDLRRVLENHNDIQGLSISDVMTPDCKSISADKPAVVAVQMMDEFSLNSLPVVDDDNQVVGAINTHTLMQAKII</sequence>
<dbReference type="InterPro" id="IPR046348">
    <property type="entry name" value="SIS_dom_sf"/>
</dbReference>
<evidence type="ECO:0000256" key="1">
    <source>
        <dbReference type="ARBA" id="ARBA00008165"/>
    </source>
</evidence>
<dbReference type="Gene3D" id="3.40.50.10490">
    <property type="entry name" value="Glucose-6-phosphate isomerase like protein, domain 1"/>
    <property type="match status" value="1"/>
</dbReference>
<dbReference type="GO" id="GO:0019146">
    <property type="term" value="F:arabinose-5-phosphate isomerase activity"/>
    <property type="evidence" value="ECO:0007669"/>
    <property type="project" value="UniProtKB-EC"/>
</dbReference>
<dbReference type="Gene3D" id="3.10.580.10">
    <property type="entry name" value="CBS-domain"/>
    <property type="match status" value="1"/>
</dbReference>
<feature type="domain" description="SIS" evidence="3">
    <location>
        <begin position="1"/>
        <end position="92"/>
    </location>
</feature>
<dbReference type="PANTHER" id="PTHR42745:SF1">
    <property type="entry name" value="ARABINOSE 5-PHOSPHATE ISOMERASE KDSD"/>
    <property type="match status" value="1"/>
</dbReference>
<dbReference type="EC" id="5.3.1.13" evidence="4"/>
<dbReference type="SUPFAM" id="SSF53697">
    <property type="entry name" value="SIS domain"/>
    <property type="match status" value="1"/>
</dbReference>
<dbReference type="GO" id="GO:0097367">
    <property type="term" value="F:carbohydrate derivative binding"/>
    <property type="evidence" value="ECO:0007669"/>
    <property type="project" value="InterPro"/>
</dbReference>
<feature type="domain" description="CBS" evidence="2">
    <location>
        <begin position="184"/>
        <end position="236"/>
    </location>
</feature>
<dbReference type="EMBL" id="FPHQ01000056">
    <property type="protein sequence ID" value="SFV76147.1"/>
    <property type="molecule type" value="Genomic_DNA"/>
</dbReference>
<comment type="similarity">
    <text evidence="1">Belongs to the SIS family. GutQ/KpsF subfamily.</text>
</comment>
<evidence type="ECO:0000259" key="3">
    <source>
        <dbReference type="PROSITE" id="PS51464"/>
    </source>
</evidence>
<dbReference type="AlphaFoldDB" id="A0A1W1D6T7"/>
<organism evidence="4">
    <name type="scientific">hydrothermal vent metagenome</name>
    <dbReference type="NCBI Taxonomy" id="652676"/>
    <lineage>
        <taxon>unclassified sequences</taxon>
        <taxon>metagenomes</taxon>
        <taxon>ecological metagenomes</taxon>
    </lineage>
</organism>
<dbReference type="SMART" id="SM00116">
    <property type="entry name" value="CBS"/>
    <property type="match status" value="2"/>
</dbReference>
<dbReference type="InterPro" id="IPR001347">
    <property type="entry name" value="SIS_dom"/>
</dbReference>
<dbReference type="InterPro" id="IPR050986">
    <property type="entry name" value="GutQ/KpsF_isomerases"/>
</dbReference>
<dbReference type="InterPro" id="IPR046342">
    <property type="entry name" value="CBS_dom_sf"/>
</dbReference>
<dbReference type="Pfam" id="PF01380">
    <property type="entry name" value="SIS"/>
    <property type="match status" value="1"/>
</dbReference>
<dbReference type="CDD" id="cd04604">
    <property type="entry name" value="CBS_pair_SIS_assoc"/>
    <property type="match status" value="1"/>
</dbReference>
<dbReference type="InterPro" id="IPR000644">
    <property type="entry name" value="CBS_dom"/>
</dbReference>
<dbReference type="PROSITE" id="PS51371">
    <property type="entry name" value="CBS"/>
    <property type="match status" value="2"/>
</dbReference>
<dbReference type="PANTHER" id="PTHR42745">
    <property type="match status" value="1"/>
</dbReference>
<dbReference type="GO" id="GO:0005975">
    <property type="term" value="P:carbohydrate metabolic process"/>
    <property type="evidence" value="ECO:0007669"/>
    <property type="project" value="InterPro"/>
</dbReference>
<reference evidence="4" key="1">
    <citation type="submission" date="2016-10" db="EMBL/GenBank/DDBJ databases">
        <authorList>
            <person name="de Groot N.N."/>
        </authorList>
    </citation>
    <scope>NUCLEOTIDE SEQUENCE</scope>
</reference>
<dbReference type="NCBIfam" id="TIGR00393">
    <property type="entry name" value="kpsF"/>
    <property type="match status" value="1"/>
</dbReference>
<protein>
    <submittedName>
        <fullName evidence="4">Arabinose 5-phosphate isomerase</fullName>
        <ecNumber evidence="4">5.3.1.13</ecNumber>
    </submittedName>
</protein>
<dbReference type="PROSITE" id="PS51464">
    <property type="entry name" value="SIS"/>
    <property type="match status" value="1"/>
</dbReference>
<proteinExistence type="inferred from homology"/>
<evidence type="ECO:0000259" key="2">
    <source>
        <dbReference type="PROSITE" id="PS51371"/>
    </source>
</evidence>
<feature type="domain" description="CBS" evidence="2">
    <location>
        <begin position="118"/>
        <end position="175"/>
    </location>
</feature>
<evidence type="ECO:0000313" key="4">
    <source>
        <dbReference type="EMBL" id="SFV76147.1"/>
    </source>
</evidence>
<name>A0A1W1D6T7_9ZZZZ</name>
<keyword evidence="4" id="KW-0413">Isomerase</keyword>
<gene>
    <name evidence="4" type="ORF">MNB_SUP05-10-744</name>
</gene>
<accession>A0A1W1D6T7</accession>
<dbReference type="InterPro" id="IPR004800">
    <property type="entry name" value="KdsD/KpsF-type"/>
</dbReference>